<dbReference type="InterPro" id="IPR050155">
    <property type="entry name" value="HAD-like_hydrolase_sf"/>
</dbReference>
<accession>A0A849P325</accession>
<dbReference type="GO" id="GO:0008967">
    <property type="term" value="F:phosphoglycolate phosphatase activity"/>
    <property type="evidence" value="ECO:0007669"/>
    <property type="project" value="TreeGrafter"/>
</dbReference>
<dbReference type="GO" id="GO:0006281">
    <property type="term" value="P:DNA repair"/>
    <property type="evidence" value="ECO:0007669"/>
    <property type="project" value="TreeGrafter"/>
</dbReference>
<dbReference type="Gene3D" id="3.40.50.1000">
    <property type="entry name" value="HAD superfamily/HAD-like"/>
    <property type="match status" value="1"/>
</dbReference>
<name>A0A849P325_9BURK</name>
<dbReference type="AlphaFoldDB" id="A0A849P325"/>
<dbReference type="Gene3D" id="1.10.150.240">
    <property type="entry name" value="Putative phosphatase, domain 2"/>
    <property type="match status" value="1"/>
</dbReference>
<dbReference type="PANTHER" id="PTHR43434">
    <property type="entry name" value="PHOSPHOGLYCOLATE PHOSPHATASE"/>
    <property type="match status" value="1"/>
</dbReference>
<dbReference type="GO" id="GO:0005829">
    <property type="term" value="C:cytosol"/>
    <property type="evidence" value="ECO:0007669"/>
    <property type="project" value="TreeGrafter"/>
</dbReference>
<dbReference type="InterPro" id="IPR023198">
    <property type="entry name" value="PGP-like_dom2"/>
</dbReference>
<reference evidence="1 2" key="1">
    <citation type="submission" date="2020-05" db="EMBL/GenBank/DDBJ databases">
        <authorList>
            <person name="Niu N."/>
        </authorList>
    </citation>
    <scope>NUCLEOTIDE SEQUENCE [LARGE SCALE GENOMIC DNA]</scope>
    <source>
        <strain evidence="1 2">3340-03</strain>
    </source>
</reference>
<dbReference type="EMBL" id="JABGBN010000004">
    <property type="protein sequence ID" value="NOL51890.1"/>
    <property type="molecule type" value="Genomic_DNA"/>
</dbReference>
<evidence type="ECO:0000313" key="2">
    <source>
        <dbReference type="Proteomes" id="UP000537862"/>
    </source>
</evidence>
<organism evidence="1 2">
    <name type="scientific">Pelistega suis</name>
    <dbReference type="NCBI Taxonomy" id="1631957"/>
    <lineage>
        <taxon>Bacteria</taxon>
        <taxon>Pseudomonadati</taxon>
        <taxon>Pseudomonadota</taxon>
        <taxon>Betaproteobacteria</taxon>
        <taxon>Burkholderiales</taxon>
        <taxon>Alcaligenaceae</taxon>
        <taxon>Pelistega</taxon>
    </lineage>
</organism>
<dbReference type="Proteomes" id="UP000537862">
    <property type="component" value="Unassembled WGS sequence"/>
</dbReference>
<dbReference type="SFLD" id="SFLDG01135">
    <property type="entry name" value="C1.5.6:_HAD__Beta-PGM__Phospha"/>
    <property type="match status" value="1"/>
</dbReference>
<dbReference type="SUPFAM" id="SSF56784">
    <property type="entry name" value="HAD-like"/>
    <property type="match status" value="1"/>
</dbReference>
<dbReference type="InterPro" id="IPR041492">
    <property type="entry name" value="HAD_2"/>
</dbReference>
<dbReference type="Pfam" id="PF13419">
    <property type="entry name" value="HAD_2"/>
    <property type="match status" value="1"/>
</dbReference>
<dbReference type="RefSeq" id="WP_171680583.1">
    <property type="nucleotide sequence ID" value="NZ_JABGBN010000004.1"/>
</dbReference>
<evidence type="ECO:0000313" key="1">
    <source>
        <dbReference type="EMBL" id="NOL51890.1"/>
    </source>
</evidence>
<keyword evidence="1" id="KW-0378">Hydrolase</keyword>
<dbReference type="SFLD" id="SFLDG01129">
    <property type="entry name" value="C1.5:_HAD__Beta-PGM__Phosphata"/>
    <property type="match status" value="1"/>
</dbReference>
<dbReference type="PANTHER" id="PTHR43434:SF24">
    <property type="entry name" value="HYDROLASE-RELATED"/>
    <property type="match status" value="1"/>
</dbReference>
<sequence>MKFSLVVFDWDGTLMDSTHSIVVAIQNTCRDLGLTVPTDQQASWVIGLSLEEAFKQAVPELPVSRMDEFVQRYKFHYLTRDPDLRLFPGNSQILDELKAKSVQMAVATGKSRIGLNRALANHQLGHYFDTTRTADETRSKPHPLMLEEIMDELMVLPEHTVMIGDTIHDVGLAKNAGVTSIAVTYGAHSKHELATAKPDFMVDNVSELQRLLAIYT</sequence>
<dbReference type="InterPro" id="IPR023214">
    <property type="entry name" value="HAD_sf"/>
</dbReference>
<dbReference type="SFLD" id="SFLDS00003">
    <property type="entry name" value="Haloacid_Dehalogenase"/>
    <property type="match status" value="1"/>
</dbReference>
<dbReference type="InterPro" id="IPR036412">
    <property type="entry name" value="HAD-like_sf"/>
</dbReference>
<gene>
    <name evidence="1" type="ORF">HKX39_06870</name>
</gene>
<protein>
    <submittedName>
        <fullName evidence="1">HAD-IA family hydrolase</fullName>
    </submittedName>
</protein>
<comment type="caution">
    <text evidence="1">The sequence shown here is derived from an EMBL/GenBank/DDBJ whole genome shotgun (WGS) entry which is preliminary data.</text>
</comment>
<dbReference type="InterPro" id="IPR006439">
    <property type="entry name" value="HAD-SF_hydro_IA"/>
</dbReference>
<keyword evidence="2" id="KW-1185">Reference proteome</keyword>
<dbReference type="NCBIfam" id="TIGR01549">
    <property type="entry name" value="HAD-SF-IA-v1"/>
    <property type="match status" value="1"/>
</dbReference>
<proteinExistence type="predicted"/>